<dbReference type="STRING" id="44251.PDUR_14505"/>
<gene>
    <name evidence="1" type="ORF">PDUR_14505</name>
</gene>
<organism evidence="1 2">
    <name type="scientific">Paenibacillus durus</name>
    <name type="common">Paenibacillus azotofixans</name>
    <dbReference type="NCBI Taxonomy" id="44251"/>
    <lineage>
        <taxon>Bacteria</taxon>
        <taxon>Bacillati</taxon>
        <taxon>Bacillota</taxon>
        <taxon>Bacilli</taxon>
        <taxon>Bacillales</taxon>
        <taxon>Paenibacillaceae</taxon>
        <taxon>Paenibacillus</taxon>
    </lineage>
</organism>
<dbReference type="KEGG" id="pdu:PDUR_14505"/>
<dbReference type="AlphaFoldDB" id="A0A089HPI9"/>
<evidence type="ECO:0008006" key="3">
    <source>
        <dbReference type="Google" id="ProtNLM"/>
    </source>
</evidence>
<evidence type="ECO:0000313" key="1">
    <source>
        <dbReference type="EMBL" id="AIQ12987.1"/>
    </source>
</evidence>
<evidence type="ECO:0000313" key="2">
    <source>
        <dbReference type="Proteomes" id="UP000029409"/>
    </source>
</evidence>
<dbReference type="eggNOG" id="ENOG50330Z2">
    <property type="taxonomic scope" value="Bacteria"/>
</dbReference>
<keyword evidence="2" id="KW-1185">Reference proteome</keyword>
<reference evidence="1 2" key="1">
    <citation type="submission" date="2014-08" db="EMBL/GenBank/DDBJ databases">
        <title>Comparative genomics of the Paenibacillus odorifer group.</title>
        <authorList>
            <person name="den Bakker H.C."/>
            <person name="Tsai Y.-C."/>
            <person name="Martin N."/>
            <person name="Korlach J."/>
            <person name="Wiedmann M."/>
        </authorList>
    </citation>
    <scope>NUCLEOTIDE SEQUENCE [LARGE SCALE GENOMIC DNA]</scope>
    <source>
        <strain evidence="1 2">DSM 1735</strain>
    </source>
</reference>
<proteinExistence type="predicted"/>
<dbReference type="OrthoDB" id="2613756at2"/>
<protein>
    <recommendedName>
        <fullName evidence="3">Phage protein</fullName>
    </recommendedName>
</protein>
<name>A0A089HPI9_PAEDU</name>
<dbReference type="EMBL" id="CP009288">
    <property type="protein sequence ID" value="AIQ12987.1"/>
    <property type="molecule type" value="Genomic_DNA"/>
</dbReference>
<accession>A0A089HPI9</accession>
<sequence>MIQNEKEITVLVEKIITRQIKQLQEKFLGKINADLKNENGNASVKQSGNGIVYVDNTGIAYAMVLFYYHFMDEEHRKAMNIDEILGRLDGIISENRKTFTDVIESLKPSEE</sequence>
<dbReference type="Proteomes" id="UP000029409">
    <property type="component" value="Chromosome"/>
</dbReference>
<dbReference type="RefSeq" id="WP_042206801.1">
    <property type="nucleotide sequence ID" value="NZ_CP009288.1"/>
</dbReference>